<dbReference type="Proteomes" id="UP001589750">
    <property type="component" value="Unassembled WGS sequence"/>
</dbReference>
<gene>
    <name evidence="1" type="ORF">ACFFRI_21855</name>
</gene>
<reference evidence="1 2" key="1">
    <citation type="submission" date="2024-09" db="EMBL/GenBank/DDBJ databases">
        <authorList>
            <person name="Sun Q."/>
            <person name="Mori K."/>
        </authorList>
    </citation>
    <scope>NUCLEOTIDE SEQUENCE [LARGE SCALE GENOMIC DNA]</scope>
    <source>
        <strain evidence="1 2">JCM 9626</strain>
    </source>
</reference>
<dbReference type="RefSeq" id="WP_140007183.1">
    <property type="nucleotide sequence ID" value="NZ_JBHMDG010000039.1"/>
</dbReference>
<dbReference type="EMBL" id="JBHMDG010000039">
    <property type="protein sequence ID" value="MFB9315704.1"/>
    <property type="molecule type" value="Genomic_DNA"/>
</dbReference>
<evidence type="ECO:0000313" key="2">
    <source>
        <dbReference type="Proteomes" id="UP001589750"/>
    </source>
</evidence>
<proteinExistence type="predicted"/>
<name>A0ABV5KG32_9ACTN</name>
<sequence length="92" mass="9332">MVLVSPAVRRPTARVLPVSPGGAVLLLQDQDPAHPGILRWGSVGGAVEVDHVLAAGWWTPDDLGRDGTAVAPELTHAMRAAVAGIAAAEGAP</sequence>
<organism evidence="1 2">
    <name type="scientific">Nocardioides plantarum</name>
    <dbReference type="NCBI Taxonomy" id="29299"/>
    <lineage>
        <taxon>Bacteria</taxon>
        <taxon>Bacillati</taxon>
        <taxon>Actinomycetota</taxon>
        <taxon>Actinomycetes</taxon>
        <taxon>Propionibacteriales</taxon>
        <taxon>Nocardioidaceae</taxon>
        <taxon>Nocardioides</taxon>
    </lineage>
</organism>
<accession>A0ABV5KG32</accession>
<protein>
    <recommendedName>
        <fullName evidence="3">DUF1524 domain-containing protein</fullName>
    </recommendedName>
</protein>
<evidence type="ECO:0000313" key="1">
    <source>
        <dbReference type="EMBL" id="MFB9315704.1"/>
    </source>
</evidence>
<comment type="caution">
    <text evidence="1">The sequence shown here is derived from an EMBL/GenBank/DDBJ whole genome shotgun (WGS) entry which is preliminary data.</text>
</comment>
<keyword evidence="2" id="KW-1185">Reference proteome</keyword>
<evidence type="ECO:0008006" key="3">
    <source>
        <dbReference type="Google" id="ProtNLM"/>
    </source>
</evidence>